<reference evidence="2 3" key="1">
    <citation type="submission" date="2014-07" db="EMBL/GenBank/DDBJ databases">
        <authorList>
            <person name="Wibberg Daniel"/>
        </authorList>
    </citation>
    <scope>NUCLEOTIDE SEQUENCE [LARGE SCALE GENOMIC DNA]</scope>
</reference>
<keyword evidence="1" id="KW-0812">Transmembrane</keyword>
<keyword evidence="3" id="KW-1185">Reference proteome</keyword>
<accession>A0A090IYB8</accession>
<protein>
    <submittedName>
        <fullName evidence="2">Putative membrane protein</fullName>
    </submittedName>
</protein>
<organism evidence="2 3">
    <name type="scientific">Caldibacillus thermoamylovorans</name>
    <dbReference type="NCBI Taxonomy" id="35841"/>
    <lineage>
        <taxon>Bacteria</taxon>
        <taxon>Bacillati</taxon>
        <taxon>Bacillota</taxon>
        <taxon>Bacilli</taxon>
        <taxon>Bacillales</taxon>
        <taxon>Bacillaceae</taxon>
        <taxon>Caldibacillus</taxon>
    </lineage>
</organism>
<proteinExistence type="predicted"/>
<gene>
    <name evidence="2" type="ORF">BT1A1_0686</name>
</gene>
<keyword evidence="1" id="KW-1133">Transmembrane helix</keyword>
<evidence type="ECO:0000313" key="3">
    <source>
        <dbReference type="Proteomes" id="UP000040576"/>
    </source>
</evidence>
<dbReference type="Proteomes" id="UP000040576">
    <property type="component" value="Unassembled WGS sequence"/>
</dbReference>
<dbReference type="RefSeq" id="WP_034768120.1">
    <property type="nucleotide sequence ID" value="NZ_CCRF01000023.1"/>
</dbReference>
<sequence>MKYYKDSLKRRRESIIAHPSFEETKLKIEDLANFICNFTDLIWWNGNFAFLFHKNKVFIMQSEILDSTYSTLLSIRQLVEIGHFSDVNVLMRKLRDDLFLFLYLLEVVNRYRLGHETVHERNAFKWMENKLENLTISDILIYLIKNESINKAIIKHNLRKAWDNIGKNLNNFVHGNGIMYAQLNYANYDYKTIEKIFNDITFKLSYIVSVFVVLLILIKPSLISSSDYVDALELGIQPARDSQYNIAPFIQEFIDNYVIKLHPDIKNFLKDRVYMRFD</sequence>
<dbReference type="EMBL" id="CCRF01000023">
    <property type="protein sequence ID" value="CEE00540.1"/>
    <property type="molecule type" value="Genomic_DNA"/>
</dbReference>
<evidence type="ECO:0000313" key="2">
    <source>
        <dbReference type="EMBL" id="CEE00540.1"/>
    </source>
</evidence>
<feature type="transmembrane region" description="Helical" evidence="1">
    <location>
        <begin position="200"/>
        <end position="218"/>
    </location>
</feature>
<dbReference type="AlphaFoldDB" id="A0A090IYB8"/>
<evidence type="ECO:0000256" key="1">
    <source>
        <dbReference type="SAM" id="Phobius"/>
    </source>
</evidence>
<dbReference type="GeneID" id="92959820"/>
<keyword evidence="1" id="KW-0472">Membrane</keyword>
<name>A0A090IYB8_9BACI</name>